<feature type="domain" description="Fe/B12 periplasmic-binding" evidence="1">
    <location>
        <begin position="52"/>
        <end position="327"/>
    </location>
</feature>
<protein>
    <submittedName>
        <fullName evidence="2">Periplasmic binding protein</fullName>
    </submittedName>
</protein>
<dbReference type="PANTHER" id="PTHR30535:SF34">
    <property type="entry name" value="MOLYBDATE-BINDING PROTEIN MOLA"/>
    <property type="match status" value="1"/>
</dbReference>
<dbReference type="InterPro" id="IPR002491">
    <property type="entry name" value="ABC_transptr_periplasmic_BD"/>
</dbReference>
<dbReference type="HOGENOM" id="CLU_038034_2_0_2"/>
<dbReference type="KEGG" id="mtp:Mthe_1042"/>
<reference evidence="2 3" key="1">
    <citation type="submission" date="2006-10" db="EMBL/GenBank/DDBJ databases">
        <title>Complete sequence of Methanosaeta thermophila PT.</title>
        <authorList>
            <consortium name="US DOE Joint Genome Institute"/>
            <person name="Copeland A."/>
            <person name="Lucas S."/>
            <person name="Lapidus A."/>
            <person name="Barry K."/>
            <person name="Detter J.C."/>
            <person name="Glavina del Rio T."/>
            <person name="Hammon N."/>
            <person name="Israni S."/>
            <person name="Pitluck S."/>
            <person name="Chain P."/>
            <person name="Malfatti S."/>
            <person name="Shin M."/>
            <person name="Vergez L."/>
            <person name="Schmutz J."/>
            <person name="Larimer F."/>
            <person name="Land M."/>
            <person name="Hauser L."/>
            <person name="Kyrpides N."/>
            <person name="Kim E."/>
            <person name="Smith K.S."/>
            <person name="Ingram-Smith C."/>
            <person name="Richardson P."/>
        </authorList>
    </citation>
    <scope>NUCLEOTIDE SEQUENCE [LARGE SCALE GENOMIC DNA]</scope>
    <source>
        <strain evidence="3">DSM 6194 / JCM 14653 / NBRC 101360 / PT</strain>
    </source>
</reference>
<dbReference type="STRING" id="349307.Mthe_1042"/>
<dbReference type="EMBL" id="CP000477">
    <property type="protein sequence ID" value="ABK14826.1"/>
    <property type="molecule type" value="Genomic_DNA"/>
</dbReference>
<proteinExistence type="predicted"/>
<dbReference type="PANTHER" id="PTHR30535">
    <property type="entry name" value="VITAMIN B12-BINDING PROTEIN"/>
    <property type="match status" value="1"/>
</dbReference>
<dbReference type="OrthoDB" id="24039at2157"/>
<organism evidence="2 3">
    <name type="scientific">Methanothrix thermoacetophila (strain DSM 6194 / JCM 14653 / NBRC 101360 / PT)</name>
    <name type="common">Methanosaeta thermophila</name>
    <dbReference type="NCBI Taxonomy" id="349307"/>
    <lineage>
        <taxon>Archaea</taxon>
        <taxon>Methanobacteriati</taxon>
        <taxon>Methanobacteriota</taxon>
        <taxon>Stenosarchaea group</taxon>
        <taxon>Methanomicrobia</taxon>
        <taxon>Methanotrichales</taxon>
        <taxon>Methanotrichaceae</taxon>
        <taxon>Methanothrix</taxon>
    </lineage>
</organism>
<dbReference type="PROSITE" id="PS50983">
    <property type="entry name" value="FE_B12_PBP"/>
    <property type="match status" value="1"/>
</dbReference>
<evidence type="ECO:0000313" key="3">
    <source>
        <dbReference type="Proteomes" id="UP000000674"/>
    </source>
</evidence>
<dbReference type="Gene3D" id="3.40.50.1980">
    <property type="entry name" value="Nitrogenase molybdenum iron protein domain"/>
    <property type="match status" value="2"/>
</dbReference>
<dbReference type="Pfam" id="PF01497">
    <property type="entry name" value="Peripla_BP_2"/>
    <property type="match status" value="1"/>
</dbReference>
<evidence type="ECO:0000313" key="2">
    <source>
        <dbReference type="EMBL" id="ABK14826.1"/>
    </source>
</evidence>
<keyword evidence="3" id="KW-1185">Reference proteome</keyword>
<dbReference type="Proteomes" id="UP000000674">
    <property type="component" value="Chromosome"/>
</dbReference>
<gene>
    <name evidence="2" type="ordered locus">Mthe_1042</name>
</gene>
<dbReference type="InterPro" id="IPR050902">
    <property type="entry name" value="ABC_Transporter_SBP"/>
</dbReference>
<accession>A0B802</accession>
<dbReference type="AlphaFoldDB" id="A0B802"/>
<dbReference type="SUPFAM" id="SSF53807">
    <property type="entry name" value="Helical backbone' metal receptor"/>
    <property type="match status" value="1"/>
</dbReference>
<name>A0B802_METTP</name>
<sequence>MFIRVNQSIHIFLAAMILMAVGTSVHASEPDDLITIVDSAGREVVVPYPVESVVVLWSNAAKEMRALGAVDRIVGMDQSTKDEVDKGTLPELTNVPVVGTQEEPNYEKIAELKPDVVICLSAGYPPEPDEVQEKLDPFGIKVVGLDFYRTEVWFDEIRTLGKMLGKEAEAEEYMSFFRSYYDRINQTLATIPDPDRKTVYFEGAKKYLTYGGAGYGSGIPNMIRAAGGKDLYPERSELAFEVDPEDVARRNPDVIFKGTTLGWDAESEEEFKAIRDEIMSRPELANTNAVKNGQVYVISFDVAGGAGKKFGPVFLAKVLYPEKFQDMDPMEFYREYLRRFQGLEYRGVYLYPNP</sequence>
<evidence type="ECO:0000259" key="1">
    <source>
        <dbReference type="PROSITE" id="PS50983"/>
    </source>
</evidence>